<dbReference type="RefSeq" id="WP_191303568.1">
    <property type="nucleotide sequence ID" value="NZ_BNAR01000013.1"/>
</dbReference>
<name>A0ABQ3MN17_9PSEU</name>
<dbReference type="Proteomes" id="UP000605568">
    <property type="component" value="Unassembled WGS sequence"/>
</dbReference>
<sequence length="620" mass="67445">MAEEENHFAGVRGIGQLVDELVKRPDRQNRPLPVVVALGPRGAGKTALVNALEESFAGHVPRGLLDFEKYPDARPHEVFSKLAVGLSRTCSQFGRLPFPLVSLCAAVVARKTEAGAGARVGDELRAVIDQVSPTVGFATRMGDLARKVTEAGTVPELGGAVDVLVKLIAAAEGRRLSNRFRTIGAGDAQSVLTDLMTAIGDGVDDDAVDMTFGKAFFADLRYAFAGWVNRARRSANCLALLDNSHARSGQAFLGVLQRVRGEDPIAFVATSREWNASWRDAWQRPGIADERGTALEPPRRPAQVAGDRTDPERLNSPWYLVLLGELTEQDTAELTVPHASFVHRLTGGLPWAVGRVATALPGSPTTADLRSVLDGLAEESTEYLLQEFGSRTERDDLVTASAGPGIELLADTKVLGSEMAYGLHALKAPLVNNFWVHREDGRLVLNPWLRRVLLHQLAVRPDDHRASWIRVHTQCQVRKEKHDSPVDALYHDLALGNIEAVVAHLSGPLDADEVHFDEDAGREWLQDLDAITAAPNRLAPDADPRDQVEQLIGTARHAKNSRALSRLVAAQWLYGDPLADPFRTLRQTIATALDHIAIQVHGAGTLALQDRAEAYRKGLL</sequence>
<accession>A0ABQ3MN17</accession>
<feature type="compositionally biased region" description="Basic and acidic residues" evidence="1">
    <location>
        <begin position="287"/>
        <end position="299"/>
    </location>
</feature>
<dbReference type="EMBL" id="BNAR01000013">
    <property type="protein sequence ID" value="GHH54400.1"/>
    <property type="molecule type" value="Genomic_DNA"/>
</dbReference>
<proteinExistence type="predicted"/>
<evidence type="ECO:0000256" key="1">
    <source>
        <dbReference type="SAM" id="MobiDB-lite"/>
    </source>
</evidence>
<evidence type="ECO:0008006" key="4">
    <source>
        <dbReference type="Google" id="ProtNLM"/>
    </source>
</evidence>
<dbReference type="InterPro" id="IPR027417">
    <property type="entry name" value="P-loop_NTPase"/>
</dbReference>
<comment type="caution">
    <text evidence="2">The sequence shown here is derived from an EMBL/GenBank/DDBJ whole genome shotgun (WGS) entry which is preliminary data.</text>
</comment>
<gene>
    <name evidence="2" type="ORF">GCM10017774_69410</name>
</gene>
<feature type="region of interest" description="Disordered" evidence="1">
    <location>
        <begin position="287"/>
        <end position="311"/>
    </location>
</feature>
<organism evidence="2 3">
    <name type="scientific">Lentzea cavernae</name>
    <dbReference type="NCBI Taxonomy" id="2020703"/>
    <lineage>
        <taxon>Bacteria</taxon>
        <taxon>Bacillati</taxon>
        <taxon>Actinomycetota</taxon>
        <taxon>Actinomycetes</taxon>
        <taxon>Pseudonocardiales</taxon>
        <taxon>Pseudonocardiaceae</taxon>
        <taxon>Lentzea</taxon>
    </lineage>
</organism>
<dbReference type="SUPFAM" id="SSF52540">
    <property type="entry name" value="P-loop containing nucleoside triphosphate hydrolases"/>
    <property type="match status" value="1"/>
</dbReference>
<keyword evidence="3" id="KW-1185">Reference proteome</keyword>
<reference evidence="3" key="1">
    <citation type="journal article" date="2019" name="Int. J. Syst. Evol. Microbiol.">
        <title>The Global Catalogue of Microorganisms (GCM) 10K type strain sequencing project: providing services to taxonomists for standard genome sequencing and annotation.</title>
        <authorList>
            <consortium name="The Broad Institute Genomics Platform"/>
            <consortium name="The Broad Institute Genome Sequencing Center for Infectious Disease"/>
            <person name="Wu L."/>
            <person name="Ma J."/>
        </authorList>
    </citation>
    <scope>NUCLEOTIDE SEQUENCE [LARGE SCALE GENOMIC DNA]</scope>
    <source>
        <strain evidence="3">CGMCC 4.7367</strain>
    </source>
</reference>
<protein>
    <recommendedName>
        <fullName evidence="4">AAA ATPase domain-containing protein</fullName>
    </recommendedName>
</protein>
<evidence type="ECO:0000313" key="3">
    <source>
        <dbReference type="Proteomes" id="UP000605568"/>
    </source>
</evidence>
<evidence type="ECO:0000313" key="2">
    <source>
        <dbReference type="EMBL" id="GHH54400.1"/>
    </source>
</evidence>